<gene>
    <name evidence="2" type="ORF">IAA07_04665</name>
</gene>
<dbReference type="Pfam" id="PF19571">
    <property type="entry name" value="ACT_8"/>
    <property type="match status" value="1"/>
</dbReference>
<organism evidence="2 3">
    <name type="scientific">Candidatus Lachnoclostridium stercoravium</name>
    <dbReference type="NCBI Taxonomy" id="2838633"/>
    <lineage>
        <taxon>Bacteria</taxon>
        <taxon>Bacillati</taxon>
        <taxon>Bacillota</taxon>
        <taxon>Clostridia</taxon>
        <taxon>Lachnospirales</taxon>
        <taxon>Lachnospiraceae</taxon>
    </lineage>
</organism>
<name>A0A9D2HI03_9FIRM</name>
<dbReference type="EMBL" id="DWZA01000041">
    <property type="protein sequence ID" value="HJA70859.1"/>
    <property type="molecule type" value="Genomic_DNA"/>
</dbReference>
<proteinExistence type="predicted"/>
<dbReference type="CDD" id="cd04908">
    <property type="entry name" value="ACT_Bt0572_1"/>
    <property type="match status" value="1"/>
</dbReference>
<reference evidence="2" key="2">
    <citation type="submission" date="2021-04" db="EMBL/GenBank/DDBJ databases">
        <authorList>
            <person name="Gilroy R."/>
        </authorList>
    </citation>
    <scope>NUCLEOTIDE SEQUENCE</scope>
    <source>
        <strain evidence="2">CHK178-16964</strain>
    </source>
</reference>
<dbReference type="InterPro" id="IPR002912">
    <property type="entry name" value="ACT_dom"/>
</dbReference>
<feature type="domain" description="ACT" evidence="1">
    <location>
        <begin position="5"/>
        <end position="79"/>
    </location>
</feature>
<dbReference type="InterPro" id="IPR045865">
    <property type="entry name" value="ACT-like_dom_sf"/>
</dbReference>
<evidence type="ECO:0000259" key="1">
    <source>
        <dbReference type="PROSITE" id="PS51671"/>
    </source>
</evidence>
<evidence type="ECO:0000313" key="2">
    <source>
        <dbReference type="EMBL" id="HJA70859.1"/>
    </source>
</evidence>
<protein>
    <submittedName>
        <fullName evidence="2">Amino acid-binding protein</fullName>
    </submittedName>
</protein>
<dbReference type="PANTHER" id="PTHR40099:SF1">
    <property type="entry name" value="ACETOLACTATE SYNTHASE, SMALL SUBUNIT"/>
    <property type="match status" value="1"/>
</dbReference>
<evidence type="ECO:0000313" key="3">
    <source>
        <dbReference type="Proteomes" id="UP000823900"/>
    </source>
</evidence>
<dbReference type="AlphaFoldDB" id="A0A9D2HI03"/>
<dbReference type="Proteomes" id="UP000823900">
    <property type="component" value="Unassembled WGS sequence"/>
</dbReference>
<comment type="caution">
    <text evidence="2">The sequence shown here is derived from an EMBL/GenBank/DDBJ whole genome shotgun (WGS) entry which is preliminary data.</text>
</comment>
<dbReference type="Gene3D" id="3.30.2130.10">
    <property type="entry name" value="VC0802-like"/>
    <property type="match status" value="1"/>
</dbReference>
<sequence>MFVKQLSVFIENREGRLEQVTDVIRKENINILSLSMADTTEYGLLRMVVSDPEKAKAALTEGGFSAMLTSVLAVKLEDKVGALHKMTHILCSQGLNIEYMYALASADRRAMIVKASDGEAAGKAILEGGMELYSNEEMCR</sequence>
<dbReference type="PANTHER" id="PTHR40099">
    <property type="entry name" value="ACETOLACTATE SYNTHASE, SMALL SUBUNIT"/>
    <property type="match status" value="1"/>
</dbReference>
<dbReference type="PROSITE" id="PS51671">
    <property type="entry name" value="ACT"/>
    <property type="match status" value="1"/>
</dbReference>
<reference evidence="2" key="1">
    <citation type="journal article" date="2021" name="PeerJ">
        <title>Extensive microbial diversity within the chicken gut microbiome revealed by metagenomics and culture.</title>
        <authorList>
            <person name="Gilroy R."/>
            <person name="Ravi A."/>
            <person name="Getino M."/>
            <person name="Pursley I."/>
            <person name="Horton D.L."/>
            <person name="Alikhan N.F."/>
            <person name="Baker D."/>
            <person name="Gharbi K."/>
            <person name="Hall N."/>
            <person name="Watson M."/>
            <person name="Adriaenssens E.M."/>
            <person name="Foster-Nyarko E."/>
            <person name="Jarju S."/>
            <person name="Secka A."/>
            <person name="Antonio M."/>
            <person name="Oren A."/>
            <person name="Chaudhuri R.R."/>
            <person name="La Ragione R."/>
            <person name="Hildebrand F."/>
            <person name="Pallen M.J."/>
        </authorList>
    </citation>
    <scope>NUCLEOTIDE SEQUENCE</scope>
    <source>
        <strain evidence="2">CHK178-16964</strain>
    </source>
</reference>
<dbReference type="SUPFAM" id="SSF55021">
    <property type="entry name" value="ACT-like"/>
    <property type="match status" value="2"/>
</dbReference>
<dbReference type="InterPro" id="IPR045739">
    <property type="entry name" value="ACT_dom_pair"/>
</dbReference>
<accession>A0A9D2HI03</accession>